<protein>
    <submittedName>
        <fullName evidence="1">Uncharacterized protein</fullName>
    </submittedName>
</protein>
<proteinExistence type="predicted"/>
<dbReference type="EMBL" id="PGOL01000397">
    <property type="protein sequence ID" value="PKI71134.1"/>
    <property type="molecule type" value="Genomic_DNA"/>
</dbReference>
<accession>A0A2I0KRK4</accession>
<keyword evidence="2" id="KW-1185">Reference proteome</keyword>
<comment type="caution">
    <text evidence="1">The sequence shown here is derived from an EMBL/GenBank/DDBJ whole genome shotgun (WGS) entry which is preliminary data.</text>
</comment>
<evidence type="ECO:0000313" key="1">
    <source>
        <dbReference type="EMBL" id="PKI71134.1"/>
    </source>
</evidence>
<reference evidence="1 2" key="1">
    <citation type="submission" date="2017-11" db="EMBL/GenBank/DDBJ databases">
        <title>De-novo sequencing of pomegranate (Punica granatum L.) genome.</title>
        <authorList>
            <person name="Akparov Z."/>
            <person name="Amiraslanov A."/>
            <person name="Hajiyeva S."/>
            <person name="Abbasov M."/>
            <person name="Kaur K."/>
            <person name="Hamwieh A."/>
            <person name="Solovyev V."/>
            <person name="Salamov A."/>
            <person name="Braich B."/>
            <person name="Kosarev P."/>
            <person name="Mahmoud A."/>
            <person name="Hajiyev E."/>
            <person name="Babayeva S."/>
            <person name="Izzatullayeva V."/>
            <person name="Mammadov A."/>
            <person name="Mammadov A."/>
            <person name="Sharifova S."/>
            <person name="Ojaghi J."/>
            <person name="Eynullazada K."/>
            <person name="Bayramov B."/>
            <person name="Abdulazimova A."/>
            <person name="Shahmuradov I."/>
        </authorList>
    </citation>
    <scope>NUCLEOTIDE SEQUENCE [LARGE SCALE GENOMIC DNA]</scope>
    <source>
        <strain evidence="2">cv. AG2017</strain>
        <tissue evidence="1">Leaf</tissue>
    </source>
</reference>
<gene>
    <name evidence="1" type="ORF">CRG98_008478</name>
</gene>
<sequence length="139" mass="14657">MLAHTSSFSDLIEARNKLDLGIKLGRMEGPTAIFGESHDRTDCRSCLLPFTPIAPTSVDLLLGPTGPTANDLTTIRPPLRARVDSAPSTQAPGVESPSTSVAEPYFARSAGRWHATPTPQAVHTSTCSPFSHISATSCG</sequence>
<dbReference type="AlphaFoldDB" id="A0A2I0KRK4"/>
<evidence type="ECO:0000313" key="2">
    <source>
        <dbReference type="Proteomes" id="UP000233551"/>
    </source>
</evidence>
<dbReference type="Proteomes" id="UP000233551">
    <property type="component" value="Unassembled WGS sequence"/>
</dbReference>
<name>A0A2I0KRK4_PUNGR</name>
<organism evidence="1 2">
    <name type="scientific">Punica granatum</name>
    <name type="common">Pomegranate</name>
    <dbReference type="NCBI Taxonomy" id="22663"/>
    <lineage>
        <taxon>Eukaryota</taxon>
        <taxon>Viridiplantae</taxon>
        <taxon>Streptophyta</taxon>
        <taxon>Embryophyta</taxon>
        <taxon>Tracheophyta</taxon>
        <taxon>Spermatophyta</taxon>
        <taxon>Magnoliopsida</taxon>
        <taxon>eudicotyledons</taxon>
        <taxon>Gunneridae</taxon>
        <taxon>Pentapetalae</taxon>
        <taxon>rosids</taxon>
        <taxon>malvids</taxon>
        <taxon>Myrtales</taxon>
        <taxon>Lythraceae</taxon>
        <taxon>Punica</taxon>
    </lineage>
</organism>